<dbReference type="AlphaFoldDB" id="A0AAD7F7I2"/>
<sequence length="234" mass="27029">MSEAVVNVANSKKAMQYFQEGISKLSEPLFGIKRKATACQEVVKPDREKQDVFSIAEFKLHTYNRDQGKWPGIDGDDWNDEAEGNRSGEHSNNIFTIQFRSPTRARHAALSAIALPVPYDALNDPQYQGKRDRKPGRGWVGWRKEQRAKSKEQKEKSKEQRAKSKEQKEKSKEQRAKSKEQKEKSKDQRAKSKEQRAKSKEQRAKSKEQRAKSKEQRAKSKEQRAKRGGERGKE</sequence>
<organism evidence="2 3">
    <name type="scientific">Mycena albidolilacea</name>
    <dbReference type="NCBI Taxonomy" id="1033008"/>
    <lineage>
        <taxon>Eukaryota</taxon>
        <taxon>Fungi</taxon>
        <taxon>Dikarya</taxon>
        <taxon>Basidiomycota</taxon>
        <taxon>Agaricomycotina</taxon>
        <taxon>Agaricomycetes</taxon>
        <taxon>Agaricomycetidae</taxon>
        <taxon>Agaricales</taxon>
        <taxon>Marasmiineae</taxon>
        <taxon>Mycenaceae</taxon>
        <taxon>Mycena</taxon>
    </lineage>
</organism>
<protein>
    <submittedName>
        <fullName evidence="2">Uncharacterized protein</fullName>
    </submittedName>
</protein>
<dbReference type="EMBL" id="JARIHO010000001">
    <property type="protein sequence ID" value="KAJ7369206.1"/>
    <property type="molecule type" value="Genomic_DNA"/>
</dbReference>
<feature type="region of interest" description="Disordered" evidence="1">
    <location>
        <begin position="69"/>
        <end position="89"/>
    </location>
</feature>
<accession>A0AAD7F7I2</accession>
<evidence type="ECO:0000313" key="3">
    <source>
        <dbReference type="Proteomes" id="UP001218218"/>
    </source>
</evidence>
<keyword evidence="3" id="KW-1185">Reference proteome</keyword>
<feature type="region of interest" description="Disordered" evidence="1">
    <location>
        <begin position="120"/>
        <end position="234"/>
    </location>
</feature>
<evidence type="ECO:0000256" key="1">
    <source>
        <dbReference type="SAM" id="MobiDB-lite"/>
    </source>
</evidence>
<reference evidence="2" key="1">
    <citation type="submission" date="2023-03" db="EMBL/GenBank/DDBJ databases">
        <title>Massive genome expansion in bonnet fungi (Mycena s.s.) driven by repeated elements and novel gene families across ecological guilds.</title>
        <authorList>
            <consortium name="Lawrence Berkeley National Laboratory"/>
            <person name="Harder C.B."/>
            <person name="Miyauchi S."/>
            <person name="Viragh M."/>
            <person name="Kuo A."/>
            <person name="Thoen E."/>
            <person name="Andreopoulos B."/>
            <person name="Lu D."/>
            <person name="Skrede I."/>
            <person name="Drula E."/>
            <person name="Henrissat B."/>
            <person name="Morin E."/>
            <person name="Kohler A."/>
            <person name="Barry K."/>
            <person name="LaButti K."/>
            <person name="Morin E."/>
            <person name="Salamov A."/>
            <person name="Lipzen A."/>
            <person name="Mereny Z."/>
            <person name="Hegedus B."/>
            <person name="Baldrian P."/>
            <person name="Stursova M."/>
            <person name="Weitz H."/>
            <person name="Taylor A."/>
            <person name="Grigoriev I.V."/>
            <person name="Nagy L.G."/>
            <person name="Martin F."/>
            <person name="Kauserud H."/>
        </authorList>
    </citation>
    <scope>NUCLEOTIDE SEQUENCE</scope>
    <source>
        <strain evidence="2">CBHHK002</strain>
    </source>
</reference>
<name>A0AAD7F7I2_9AGAR</name>
<gene>
    <name evidence="2" type="ORF">DFH08DRAFT_796994</name>
</gene>
<proteinExistence type="predicted"/>
<evidence type="ECO:0000313" key="2">
    <source>
        <dbReference type="EMBL" id="KAJ7369206.1"/>
    </source>
</evidence>
<dbReference type="Proteomes" id="UP001218218">
    <property type="component" value="Unassembled WGS sequence"/>
</dbReference>
<feature type="compositionally biased region" description="Basic and acidic residues" evidence="1">
    <location>
        <begin position="142"/>
        <end position="234"/>
    </location>
</feature>
<comment type="caution">
    <text evidence="2">The sequence shown here is derived from an EMBL/GenBank/DDBJ whole genome shotgun (WGS) entry which is preliminary data.</text>
</comment>